<evidence type="ECO:0000313" key="1">
    <source>
        <dbReference type="EMBL" id="EMI55409.1"/>
    </source>
</evidence>
<keyword evidence="1" id="KW-0547">Nucleotide-binding</keyword>
<accession>M5U2B2</accession>
<evidence type="ECO:0000313" key="2">
    <source>
        <dbReference type="Proteomes" id="UP000011885"/>
    </source>
</evidence>
<gene>
    <name evidence="1" type="ORF">RSSM_03221</name>
</gene>
<dbReference type="RefSeq" id="WP_008680096.1">
    <property type="nucleotide sequence ID" value="NZ_ANOH01000218.1"/>
</dbReference>
<name>M5U2B2_9BACT</name>
<keyword evidence="1" id="KW-0067">ATP-binding</keyword>
<reference evidence="1 2" key="1">
    <citation type="journal article" date="2013" name="Mar. Genomics">
        <title>Expression of sulfatases in Rhodopirellula baltica and the diversity of sulfatases in the genus Rhodopirellula.</title>
        <authorList>
            <person name="Wegner C.E."/>
            <person name="Richter-Heitmann T."/>
            <person name="Klindworth A."/>
            <person name="Klockow C."/>
            <person name="Richter M."/>
            <person name="Achstetter T."/>
            <person name="Glockner F.O."/>
            <person name="Harder J."/>
        </authorList>
    </citation>
    <scope>NUCLEOTIDE SEQUENCE [LARGE SCALE GENOMIC DNA]</scope>
    <source>
        <strain evidence="1 2">SM41</strain>
    </source>
</reference>
<dbReference type="Proteomes" id="UP000011885">
    <property type="component" value="Unassembled WGS sequence"/>
</dbReference>
<feature type="non-terminal residue" evidence="1">
    <location>
        <position position="78"/>
    </location>
</feature>
<keyword evidence="1" id="KW-0378">Hydrolase</keyword>
<dbReference type="EMBL" id="ANOH01000218">
    <property type="protein sequence ID" value="EMI55409.1"/>
    <property type="molecule type" value="Genomic_DNA"/>
</dbReference>
<sequence length="78" mass="9186">MDVFELHRDVIRDYSAYTRSFIRIGDQRVEEAVRREIDEGLLWPEPLLQLNPSFEPGESIEQLINQGLLHETCGQIFR</sequence>
<comment type="caution">
    <text evidence="1">The sequence shown here is derived from an EMBL/GenBank/DDBJ whole genome shotgun (WGS) entry which is preliminary data.</text>
</comment>
<dbReference type="AlphaFoldDB" id="M5U2B2"/>
<protein>
    <submittedName>
        <fullName evidence="1">DEAD/DEAH box helicase domain-containing protein</fullName>
    </submittedName>
</protein>
<dbReference type="GO" id="GO:0004386">
    <property type="term" value="F:helicase activity"/>
    <property type="evidence" value="ECO:0007669"/>
    <property type="project" value="UniProtKB-KW"/>
</dbReference>
<dbReference type="OrthoDB" id="143059at2"/>
<keyword evidence="2" id="KW-1185">Reference proteome</keyword>
<proteinExistence type="predicted"/>
<keyword evidence="1" id="KW-0347">Helicase</keyword>
<organism evidence="1 2">
    <name type="scientific">Rhodopirellula sallentina SM41</name>
    <dbReference type="NCBI Taxonomy" id="1263870"/>
    <lineage>
        <taxon>Bacteria</taxon>
        <taxon>Pseudomonadati</taxon>
        <taxon>Planctomycetota</taxon>
        <taxon>Planctomycetia</taxon>
        <taxon>Pirellulales</taxon>
        <taxon>Pirellulaceae</taxon>
        <taxon>Rhodopirellula</taxon>
    </lineage>
</organism>